<dbReference type="AlphaFoldDB" id="A0A4P7N0N5"/>
<accession>A0A4P7N0N5</accession>
<reference evidence="2 3" key="1">
    <citation type="journal article" date="2019" name="Mol. Biol. Evol.">
        <title>Blast fungal genomes show frequent chromosomal changes, gene gains and losses, and effector gene turnover.</title>
        <authorList>
            <person name="Gomez Luciano L.B."/>
            <person name="Jason Tsai I."/>
            <person name="Chuma I."/>
            <person name="Tosa Y."/>
            <person name="Chen Y.H."/>
            <person name="Li J.Y."/>
            <person name="Li M.Y."/>
            <person name="Jade Lu M.Y."/>
            <person name="Nakayashiki H."/>
            <person name="Li W.H."/>
        </authorList>
    </citation>
    <scope>NUCLEOTIDE SEQUENCE [LARGE SCALE GENOMIC DNA]</scope>
    <source>
        <strain evidence="2">MZ5-1-6</strain>
    </source>
</reference>
<evidence type="ECO:0000313" key="2">
    <source>
        <dbReference type="EMBL" id="QBZ53294.1"/>
    </source>
</evidence>
<keyword evidence="1" id="KW-0812">Transmembrane</keyword>
<protein>
    <submittedName>
        <fullName evidence="2">Uncharacterized protein</fullName>
    </submittedName>
</protein>
<evidence type="ECO:0000313" key="3">
    <source>
        <dbReference type="Proteomes" id="UP000294847"/>
    </source>
</evidence>
<name>A0A4P7N0N5_PYROR</name>
<dbReference type="Proteomes" id="UP000294847">
    <property type="component" value="Chromosome 1"/>
</dbReference>
<sequence length="168" mass="20351">METVSRPSDGILRGREYFLVLMGLISFTPVVPSFHNWRFPHGRMAVKERDKSCRMYGFEDVDPFSTQYDFEPTFEDRFKHKWRYERFGYQDPASIFTTLSEQYNTFQCRLQSHRAFYLDVGCIALEATDVYDFLQRMATRQKERFTELRDMYLVMDYDVMRNKKRMDN</sequence>
<keyword evidence="1" id="KW-1133">Transmembrane helix</keyword>
<feature type="transmembrane region" description="Helical" evidence="1">
    <location>
        <begin position="17"/>
        <end position="37"/>
    </location>
</feature>
<keyword evidence="1" id="KW-0472">Membrane</keyword>
<proteinExistence type="predicted"/>
<gene>
    <name evidence="2" type="ORF">PoMZ_08969</name>
</gene>
<organism evidence="2 3">
    <name type="scientific">Pyricularia oryzae</name>
    <name type="common">Rice blast fungus</name>
    <name type="synonym">Magnaporthe oryzae</name>
    <dbReference type="NCBI Taxonomy" id="318829"/>
    <lineage>
        <taxon>Eukaryota</taxon>
        <taxon>Fungi</taxon>
        <taxon>Dikarya</taxon>
        <taxon>Ascomycota</taxon>
        <taxon>Pezizomycotina</taxon>
        <taxon>Sordariomycetes</taxon>
        <taxon>Sordariomycetidae</taxon>
        <taxon>Magnaporthales</taxon>
        <taxon>Pyriculariaceae</taxon>
        <taxon>Pyricularia</taxon>
    </lineage>
</organism>
<evidence type="ECO:0000256" key="1">
    <source>
        <dbReference type="SAM" id="Phobius"/>
    </source>
</evidence>
<dbReference type="EMBL" id="CP034204">
    <property type="protein sequence ID" value="QBZ53294.1"/>
    <property type="molecule type" value="Genomic_DNA"/>
</dbReference>